<proteinExistence type="predicted"/>
<feature type="compositionally biased region" description="Basic residues" evidence="1">
    <location>
        <begin position="10"/>
        <end position="19"/>
    </location>
</feature>
<evidence type="ECO:0000313" key="3">
    <source>
        <dbReference type="Proteomes" id="UP000265520"/>
    </source>
</evidence>
<feature type="non-terminal residue" evidence="2">
    <location>
        <position position="1"/>
    </location>
</feature>
<name>A0A392U2X7_9FABA</name>
<dbReference type="Proteomes" id="UP000265520">
    <property type="component" value="Unassembled WGS sequence"/>
</dbReference>
<evidence type="ECO:0000313" key="2">
    <source>
        <dbReference type="EMBL" id="MCI67769.1"/>
    </source>
</evidence>
<keyword evidence="3" id="KW-1185">Reference proteome</keyword>
<accession>A0A392U2X7</accession>
<organism evidence="2 3">
    <name type="scientific">Trifolium medium</name>
    <dbReference type="NCBI Taxonomy" id="97028"/>
    <lineage>
        <taxon>Eukaryota</taxon>
        <taxon>Viridiplantae</taxon>
        <taxon>Streptophyta</taxon>
        <taxon>Embryophyta</taxon>
        <taxon>Tracheophyta</taxon>
        <taxon>Spermatophyta</taxon>
        <taxon>Magnoliopsida</taxon>
        <taxon>eudicotyledons</taxon>
        <taxon>Gunneridae</taxon>
        <taxon>Pentapetalae</taxon>
        <taxon>rosids</taxon>
        <taxon>fabids</taxon>
        <taxon>Fabales</taxon>
        <taxon>Fabaceae</taxon>
        <taxon>Papilionoideae</taxon>
        <taxon>50 kb inversion clade</taxon>
        <taxon>NPAAA clade</taxon>
        <taxon>Hologalegina</taxon>
        <taxon>IRL clade</taxon>
        <taxon>Trifolieae</taxon>
        <taxon>Trifolium</taxon>
    </lineage>
</organism>
<comment type="caution">
    <text evidence="2">The sequence shown here is derived from an EMBL/GenBank/DDBJ whole genome shotgun (WGS) entry which is preliminary data.</text>
</comment>
<feature type="region of interest" description="Disordered" evidence="1">
    <location>
        <begin position="43"/>
        <end position="70"/>
    </location>
</feature>
<reference evidence="2 3" key="1">
    <citation type="journal article" date="2018" name="Front. Plant Sci.">
        <title>Red Clover (Trifolium pratense) and Zigzag Clover (T. medium) - A Picture of Genomic Similarities and Differences.</title>
        <authorList>
            <person name="Dluhosova J."/>
            <person name="Istvanek J."/>
            <person name="Nedelnik J."/>
            <person name="Repkova J."/>
        </authorList>
    </citation>
    <scope>NUCLEOTIDE SEQUENCE [LARGE SCALE GENOMIC DNA]</scope>
    <source>
        <strain evidence="3">cv. 10/8</strain>
        <tissue evidence="2">Leaf</tissue>
    </source>
</reference>
<feature type="region of interest" description="Disordered" evidence="1">
    <location>
        <begin position="1"/>
        <end position="23"/>
    </location>
</feature>
<sequence length="70" mass="7954">TVDRLTSHSRNPHRSRSSHSHTEQIAFILSHSQLGTLELHHSRLHHSRTQTVSSLSLETPRVRKGTLKQG</sequence>
<dbReference type="AlphaFoldDB" id="A0A392U2X7"/>
<dbReference type="EMBL" id="LXQA010723400">
    <property type="protein sequence ID" value="MCI67769.1"/>
    <property type="molecule type" value="Genomic_DNA"/>
</dbReference>
<evidence type="ECO:0000256" key="1">
    <source>
        <dbReference type="SAM" id="MobiDB-lite"/>
    </source>
</evidence>
<protein>
    <submittedName>
        <fullName evidence="2">Uncharacterized protein</fullName>
    </submittedName>
</protein>